<comment type="caution">
    <text evidence="1">The sequence shown here is derived from an EMBL/GenBank/DDBJ whole genome shotgun (WGS) entry which is preliminary data.</text>
</comment>
<name>A0ABQ8KPW6_9APHY</name>
<dbReference type="EMBL" id="JADCUA010000004">
    <property type="protein sequence ID" value="KAH9840545.1"/>
    <property type="molecule type" value="Genomic_DNA"/>
</dbReference>
<proteinExistence type="predicted"/>
<dbReference type="Gene3D" id="3.80.10.10">
    <property type="entry name" value="Ribonuclease Inhibitor"/>
    <property type="match status" value="1"/>
</dbReference>
<dbReference type="InterPro" id="IPR032675">
    <property type="entry name" value="LRR_dom_sf"/>
</dbReference>
<accession>A0ABQ8KPW6</accession>
<dbReference type="Proteomes" id="UP000814176">
    <property type="component" value="Unassembled WGS sequence"/>
</dbReference>
<organism evidence="1 2">
    <name type="scientific">Rhodofomes roseus</name>
    <dbReference type="NCBI Taxonomy" id="34475"/>
    <lineage>
        <taxon>Eukaryota</taxon>
        <taxon>Fungi</taxon>
        <taxon>Dikarya</taxon>
        <taxon>Basidiomycota</taxon>
        <taxon>Agaricomycotina</taxon>
        <taxon>Agaricomycetes</taxon>
        <taxon>Polyporales</taxon>
        <taxon>Rhodofomes</taxon>
    </lineage>
</organism>
<dbReference type="InterPro" id="IPR036047">
    <property type="entry name" value="F-box-like_dom_sf"/>
</dbReference>
<evidence type="ECO:0008006" key="3">
    <source>
        <dbReference type="Google" id="ProtNLM"/>
    </source>
</evidence>
<dbReference type="RefSeq" id="XP_047782011.1">
    <property type="nucleotide sequence ID" value="XM_047918397.1"/>
</dbReference>
<reference evidence="1 2" key="1">
    <citation type="journal article" date="2021" name="Environ. Microbiol.">
        <title>Gene family expansions and transcriptome signatures uncover fungal adaptations to wood decay.</title>
        <authorList>
            <person name="Hage H."/>
            <person name="Miyauchi S."/>
            <person name="Viragh M."/>
            <person name="Drula E."/>
            <person name="Min B."/>
            <person name="Chaduli D."/>
            <person name="Navarro D."/>
            <person name="Favel A."/>
            <person name="Norest M."/>
            <person name="Lesage-Meessen L."/>
            <person name="Balint B."/>
            <person name="Merenyi Z."/>
            <person name="de Eugenio L."/>
            <person name="Morin E."/>
            <person name="Martinez A.T."/>
            <person name="Baldrian P."/>
            <person name="Stursova M."/>
            <person name="Martinez M.J."/>
            <person name="Novotny C."/>
            <person name="Magnuson J.K."/>
            <person name="Spatafora J.W."/>
            <person name="Maurice S."/>
            <person name="Pangilinan J."/>
            <person name="Andreopoulos W."/>
            <person name="LaButti K."/>
            <person name="Hundley H."/>
            <person name="Na H."/>
            <person name="Kuo A."/>
            <person name="Barry K."/>
            <person name="Lipzen A."/>
            <person name="Henrissat B."/>
            <person name="Riley R."/>
            <person name="Ahrendt S."/>
            <person name="Nagy L.G."/>
            <person name="Grigoriev I.V."/>
            <person name="Martin F."/>
            <person name="Rosso M.N."/>
        </authorList>
    </citation>
    <scope>NUCLEOTIDE SEQUENCE [LARGE SCALE GENOMIC DNA]</scope>
    <source>
        <strain evidence="1 2">CIRM-BRFM 1785</strain>
    </source>
</reference>
<keyword evidence="2" id="KW-1185">Reference proteome</keyword>
<dbReference type="SUPFAM" id="SSF52047">
    <property type="entry name" value="RNI-like"/>
    <property type="match status" value="1"/>
</dbReference>
<sequence>MVLRPVALRASSRVPLEVQEHILEFIDEQCLAYRATLVCRAWYPIAVKLLYQELDFSHTHYTARLMRAMLRFPRVKEQLKATRRAEFYKSSFFSSFPQVFAAALPSLRSLHIVGLTDPLHPSFVRALFHFKTVTHLRLSALWLDNFHQLRRVIFALPALVSLDIGNINFGRNGRLLVDDPLKLLPPDILPMSIPTPTRLQTLLIDLSISGGHPKKEVALVRWLNCTSLCQSLSSLDLTLFKFNVITKASSDATEVVRQLDRLLMIAGPSLQKLSLPVSLPIDKLNLSYNLGLTYLSFTLPPALGWQYFVDQLHSALDLVPSLCLTDIHINAVVLTVRQSQSMPEAILALDSLHESMNSATFADIANAHLRIIRMPFSLRSTELEAPLDVILAPWAERGVIRW</sequence>
<dbReference type="Gene3D" id="1.20.1280.50">
    <property type="match status" value="1"/>
</dbReference>
<dbReference type="GeneID" id="71999129"/>
<gene>
    <name evidence="1" type="ORF">C8Q71DRAFT_412401</name>
</gene>
<evidence type="ECO:0000313" key="2">
    <source>
        <dbReference type="Proteomes" id="UP000814176"/>
    </source>
</evidence>
<protein>
    <recommendedName>
        <fullName evidence="3">F-box domain-containing protein</fullName>
    </recommendedName>
</protein>
<evidence type="ECO:0000313" key="1">
    <source>
        <dbReference type="EMBL" id="KAH9840545.1"/>
    </source>
</evidence>
<dbReference type="SUPFAM" id="SSF81383">
    <property type="entry name" value="F-box domain"/>
    <property type="match status" value="1"/>
</dbReference>